<sequence length="313" mass="33570">MNMAQPSVVREPSMEEILASIRRIIESNEPGAGKSISPSLPAVYTIADDEQDDDIHLTVDDQFVAADMDEVSPTAVAMPDPRFVAANSQAPAREPETSPRTLSLADVAARVRAASERNAAQLNSAREAPQLRELPPAMVARLAEARVEPVAEVPLRSAIAEAPAPVITSPVVTAPAAALLAEASVSPVKVEPQPEPMEERKAAVAPAAAAPVEMPIFNQPPQPPSAAIADRYLPQVQAELTSSLMSESAGAQVARSFDELAAAIDGSERRSLDEIAQEMLRPMLQEWLDDNLPTLVERLVREEIERVARGPRR</sequence>
<evidence type="ECO:0000313" key="2">
    <source>
        <dbReference type="Proteomes" id="UP000543836"/>
    </source>
</evidence>
<organism evidence="1 2">
    <name type="scientific">Rhizobium leucaenae</name>
    <dbReference type="NCBI Taxonomy" id="29450"/>
    <lineage>
        <taxon>Bacteria</taxon>
        <taxon>Pseudomonadati</taxon>
        <taxon>Pseudomonadota</taxon>
        <taxon>Alphaproteobacteria</taxon>
        <taxon>Hyphomicrobiales</taxon>
        <taxon>Rhizobiaceae</taxon>
        <taxon>Rhizobium/Agrobacterium group</taxon>
        <taxon>Rhizobium</taxon>
    </lineage>
</organism>
<dbReference type="InterPro" id="IPR019632">
    <property type="entry name" value="DUF2497"/>
</dbReference>
<evidence type="ECO:0008006" key="3">
    <source>
        <dbReference type="Google" id="ProtNLM"/>
    </source>
</evidence>
<dbReference type="Pfam" id="PF10691">
    <property type="entry name" value="DUF2497"/>
    <property type="match status" value="1"/>
</dbReference>
<name>A0A7W6ZXV6_9HYPH</name>
<dbReference type="AlphaFoldDB" id="A0A7W6ZXV6"/>
<keyword evidence="2" id="KW-1185">Reference proteome</keyword>
<gene>
    <name evidence="1" type="ORF">GGE60_004796</name>
</gene>
<evidence type="ECO:0000313" key="1">
    <source>
        <dbReference type="EMBL" id="MBB4570649.1"/>
    </source>
</evidence>
<dbReference type="EMBL" id="JACIIG010000015">
    <property type="protein sequence ID" value="MBB4570649.1"/>
    <property type="molecule type" value="Genomic_DNA"/>
</dbReference>
<protein>
    <recommendedName>
        <fullName evidence="3">DUF2497 domain-containing protein</fullName>
    </recommendedName>
</protein>
<dbReference type="Proteomes" id="UP000543836">
    <property type="component" value="Unassembled WGS sequence"/>
</dbReference>
<reference evidence="1 2" key="1">
    <citation type="submission" date="2020-08" db="EMBL/GenBank/DDBJ databases">
        <title>Genomic Encyclopedia of Type Strains, Phase IV (KMG-V): Genome sequencing to study the core and pangenomes of soil and plant-associated prokaryotes.</title>
        <authorList>
            <person name="Whitman W."/>
        </authorList>
    </citation>
    <scope>NUCLEOTIDE SEQUENCE [LARGE SCALE GENOMIC DNA]</scope>
    <source>
        <strain evidence="1 2">SEMIA 492</strain>
    </source>
</reference>
<proteinExistence type="predicted"/>
<comment type="caution">
    <text evidence="1">The sequence shown here is derived from an EMBL/GenBank/DDBJ whole genome shotgun (WGS) entry which is preliminary data.</text>
</comment>
<accession>A0A7W6ZXV6</accession>